<keyword evidence="3 10" id="KW-0808">Transferase</keyword>
<evidence type="ECO:0000259" key="9">
    <source>
        <dbReference type="PROSITE" id="PS50011"/>
    </source>
</evidence>
<feature type="binding site" evidence="7">
    <location>
        <position position="134"/>
    </location>
    <ligand>
        <name>ATP</name>
        <dbReference type="ChEBI" id="CHEBI:30616"/>
    </ligand>
</feature>
<dbReference type="InterPro" id="IPR011009">
    <property type="entry name" value="Kinase-like_dom_sf"/>
</dbReference>
<evidence type="ECO:0000256" key="5">
    <source>
        <dbReference type="ARBA" id="ARBA00022777"/>
    </source>
</evidence>
<keyword evidence="5 10" id="KW-0418">Kinase</keyword>
<dbReference type="FunFam" id="1.10.510.10:FF:000021">
    <property type="entry name" value="Serine/threonine protein kinase"/>
    <property type="match status" value="1"/>
</dbReference>
<dbReference type="Gene3D" id="3.30.200.20">
    <property type="entry name" value="Phosphorylase Kinase, domain 1"/>
    <property type="match status" value="1"/>
</dbReference>
<dbReference type="Proteomes" id="UP000317238">
    <property type="component" value="Unassembled WGS sequence"/>
</dbReference>
<feature type="region of interest" description="Disordered" evidence="8">
    <location>
        <begin position="418"/>
        <end position="504"/>
    </location>
</feature>
<feature type="compositionally biased region" description="Low complexity" evidence="8">
    <location>
        <begin position="478"/>
        <end position="493"/>
    </location>
</feature>
<keyword evidence="2" id="KW-0723">Serine/threonine-protein kinase</keyword>
<dbReference type="PROSITE" id="PS00107">
    <property type="entry name" value="PROTEIN_KINASE_ATP"/>
    <property type="match status" value="1"/>
</dbReference>
<dbReference type="CDD" id="cd14014">
    <property type="entry name" value="STKc_PknB_like"/>
    <property type="match status" value="1"/>
</dbReference>
<organism evidence="10 11">
    <name type="scientific">Crateriforma conspicua</name>
    <dbReference type="NCBI Taxonomy" id="2527996"/>
    <lineage>
        <taxon>Bacteria</taxon>
        <taxon>Pseudomonadati</taxon>
        <taxon>Planctomycetota</taxon>
        <taxon>Planctomycetia</taxon>
        <taxon>Planctomycetales</taxon>
        <taxon>Planctomycetaceae</taxon>
        <taxon>Crateriforma</taxon>
    </lineage>
</organism>
<dbReference type="InterPro" id="IPR008271">
    <property type="entry name" value="Ser/Thr_kinase_AS"/>
</dbReference>
<dbReference type="EC" id="2.7.11.1" evidence="1"/>
<evidence type="ECO:0000313" key="11">
    <source>
        <dbReference type="Proteomes" id="UP000317238"/>
    </source>
</evidence>
<evidence type="ECO:0000256" key="2">
    <source>
        <dbReference type="ARBA" id="ARBA00022527"/>
    </source>
</evidence>
<feature type="compositionally biased region" description="Pro residues" evidence="8">
    <location>
        <begin position="444"/>
        <end position="453"/>
    </location>
</feature>
<evidence type="ECO:0000256" key="7">
    <source>
        <dbReference type="PROSITE-ProRule" id="PRU10141"/>
    </source>
</evidence>
<dbReference type="Pfam" id="PF13490">
    <property type="entry name" value="zf-HC2"/>
    <property type="match status" value="1"/>
</dbReference>
<dbReference type="PROSITE" id="PS00108">
    <property type="entry name" value="PROTEIN_KINASE_ST"/>
    <property type="match status" value="1"/>
</dbReference>
<keyword evidence="6 7" id="KW-0067">ATP-binding</keyword>
<sequence length="541" mass="58706">MIRLPEHCPTAWLSDLLDQTLAPDRESEITKHLETCQSCQIRLQSLAADDAVWIQTRRYLSDGALQSTVHPWRTESVSPEDQIRRFLPHLAPSDCPDSLGQLDGYEVDSLIGWGGMGFVLKAIDPRLSRPVAVKVLHPHLAANGPARQRFSREARAAAAVNHASVVPIHAVDADHDPPYLVMAFIPGGSLQDRIDAHGPLEIDECLRVGLQIAEGLAAAHRQGLVHRDIKPANILLDHGQDRAMLTDFGLAQALDDAGQTCSGTIAGTPQYMSPEQARGLPVDARSDVFSLGSVFYAMLTGRPPFRGDSSLRVLNQIQEDTPRPIAAIRPSIPTWLDRLVQQMLAKNPKRRLQSAEQTAALLRQCLSHRSAPHDHPLPVELCDAGRFRPGASAARLVIPIALLLLMMLSTVDWQTVDSTSLPPTDRESSIDVPKIQPSTSPPATIDPPRPSPPADSFGAADARGREIPPFAIDPTRRAAPSGAPPGSAIDASSQTPIAASPALRSMPTDVTAWDDGLEPVLSQLRERLSRLKQLETHPNLP</sequence>
<evidence type="ECO:0000313" key="10">
    <source>
        <dbReference type="EMBL" id="TWT70688.1"/>
    </source>
</evidence>
<evidence type="ECO:0000256" key="3">
    <source>
        <dbReference type="ARBA" id="ARBA00022679"/>
    </source>
</evidence>
<name>A0A5C5Y6Y7_9PLAN</name>
<dbReference type="Pfam" id="PF00069">
    <property type="entry name" value="Pkinase"/>
    <property type="match status" value="1"/>
</dbReference>
<feature type="domain" description="Protein kinase" evidence="9">
    <location>
        <begin position="105"/>
        <end position="378"/>
    </location>
</feature>
<proteinExistence type="predicted"/>
<accession>A0A5C5Y6Y7</accession>
<dbReference type="GO" id="GO:0004674">
    <property type="term" value="F:protein serine/threonine kinase activity"/>
    <property type="evidence" value="ECO:0007669"/>
    <property type="project" value="UniProtKB-KW"/>
</dbReference>
<reference evidence="10 11" key="1">
    <citation type="submission" date="2019-02" db="EMBL/GenBank/DDBJ databases">
        <title>Deep-cultivation of Planctomycetes and their phenomic and genomic characterization uncovers novel biology.</title>
        <authorList>
            <person name="Wiegand S."/>
            <person name="Jogler M."/>
            <person name="Boedeker C."/>
            <person name="Pinto D."/>
            <person name="Vollmers J."/>
            <person name="Rivas-Marin E."/>
            <person name="Kohn T."/>
            <person name="Peeters S.H."/>
            <person name="Heuer A."/>
            <person name="Rast P."/>
            <person name="Oberbeckmann S."/>
            <person name="Bunk B."/>
            <person name="Jeske O."/>
            <person name="Meyerdierks A."/>
            <person name="Storesund J.E."/>
            <person name="Kallscheuer N."/>
            <person name="Luecker S."/>
            <person name="Lage O.M."/>
            <person name="Pohl T."/>
            <person name="Merkel B.J."/>
            <person name="Hornburger P."/>
            <person name="Mueller R.-W."/>
            <person name="Bruemmer F."/>
            <person name="Labrenz M."/>
            <person name="Spormann A.M."/>
            <person name="Op Den Camp H."/>
            <person name="Overmann J."/>
            <person name="Amann R."/>
            <person name="Jetten M.S.M."/>
            <person name="Mascher T."/>
            <person name="Medema M.H."/>
            <person name="Devos D.P."/>
            <person name="Kaster A.-K."/>
            <person name="Ovreas L."/>
            <person name="Rohde M."/>
            <person name="Galperin M.Y."/>
            <person name="Jogler C."/>
        </authorList>
    </citation>
    <scope>NUCLEOTIDE SEQUENCE [LARGE SCALE GENOMIC DNA]</scope>
    <source>
        <strain evidence="10 11">Pan14r</strain>
    </source>
</reference>
<dbReference type="SUPFAM" id="SSF56112">
    <property type="entry name" value="Protein kinase-like (PK-like)"/>
    <property type="match status" value="1"/>
</dbReference>
<protein>
    <recommendedName>
        <fullName evidence="1">non-specific serine/threonine protein kinase</fullName>
        <ecNumber evidence="1">2.7.11.1</ecNumber>
    </recommendedName>
</protein>
<dbReference type="PROSITE" id="PS50011">
    <property type="entry name" value="PROTEIN_KINASE_DOM"/>
    <property type="match status" value="1"/>
</dbReference>
<dbReference type="InterPro" id="IPR027383">
    <property type="entry name" value="Znf_put"/>
</dbReference>
<evidence type="ECO:0000256" key="4">
    <source>
        <dbReference type="ARBA" id="ARBA00022741"/>
    </source>
</evidence>
<dbReference type="AlphaFoldDB" id="A0A5C5Y6Y7"/>
<dbReference type="EMBL" id="SJPL01000001">
    <property type="protein sequence ID" value="TWT70688.1"/>
    <property type="molecule type" value="Genomic_DNA"/>
</dbReference>
<evidence type="ECO:0000256" key="1">
    <source>
        <dbReference type="ARBA" id="ARBA00012513"/>
    </source>
</evidence>
<evidence type="ECO:0000256" key="8">
    <source>
        <dbReference type="SAM" id="MobiDB-lite"/>
    </source>
</evidence>
<dbReference type="Gene3D" id="1.10.510.10">
    <property type="entry name" value="Transferase(Phosphotransferase) domain 1"/>
    <property type="match status" value="1"/>
</dbReference>
<keyword evidence="4 7" id="KW-0547">Nucleotide-binding</keyword>
<dbReference type="OrthoDB" id="6111975at2"/>
<gene>
    <name evidence="10" type="primary">pknB_10</name>
    <name evidence="10" type="ORF">Pan14r_29950</name>
</gene>
<dbReference type="SMART" id="SM00220">
    <property type="entry name" value="S_TKc"/>
    <property type="match status" value="1"/>
</dbReference>
<dbReference type="RefSeq" id="WP_146440663.1">
    <property type="nucleotide sequence ID" value="NZ_SJPL01000001.1"/>
</dbReference>
<dbReference type="GO" id="GO:0005524">
    <property type="term" value="F:ATP binding"/>
    <property type="evidence" value="ECO:0007669"/>
    <property type="project" value="UniProtKB-UniRule"/>
</dbReference>
<dbReference type="InterPro" id="IPR000719">
    <property type="entry name" value="Prot_kinase_dom"/>
</dbReference>
<evidence type="ECO:0000256" key="6">
    <source>
        <dbReference type="ARBA" id="ARBA00022840"/>
    </source>
</evidence>
<dbReference type="InterPro" id="IPR017441">
    <property type="entry name" value="Protein_kinase_ATP_BS"/>
</dbReference>
<keyword evidence="11" id="KW-1185">Reference proteome</keyword>
<dbReference type="PANTHER" id="PTHR43289:SF6">
    <property type="entry name" value="SERINE_THREONINE-PROTEIN KINASE NEKL-3"/>
    <property type="match status" value="1"/>
</dbReference>
<dbReference type="PANTHER" id="PTHR43289">
    <property type="entry name" value="MITOGEN-ACTIVATED PROTEIN KINASE KINASE KINASE 20-RELATED"/>
    <property type="match status" value="1"/>
</dbReference>
<comment type="caution">
    <text evidence="10">The sequence shown here is derived from an EMBL/GenBank/DDBJ whole genome shotgun (WGS) entry which is preliminary data.</text>
</comment>